<evidence type="ECO:0000313" key="3">
    <source>
        <dbReference type="Proteomes" id="UP000235347"/>
    </source>
</evidence>
<accession>A0A2N7W099</accession>
<dbReference type="EMBL" id="PNYB01000013">
    <property type="protein sequence ID" value="PMS22830.1"/>
    <property type="molecule type" value="Genomic_DNA"/>
</dbReference>
<dbReference type="Pfam" id="PF01161">
    <property type="entry name" value="PBP"/>
    <property type="match status" value="1"/>
</dbReference>
<dbReference type="NCBIfam" id="TIGR00481">
    <property type="entry name" value="YbhB/YbcL family Raf kinase inhibitor-like protein"/>
    <property type="match status" value="1"/>
</dbReference>
<feature type="signal peptide" evidence="1">
    <location>
        <begin position="1"/>
        <end position="28"/>
    </location>
</feature>
<dbReference type="PANTHER" id="PTHR30289:SF1">
    <property type="entry name" value="PEBP (PHOSPHATIDYLETHANOLAMINE-BINDING PROTEIN) FAMILY PROTEIN"/>
    <property type="match status" value="1"/>
</dbReference>
<dbReference type="AlphaFoldDB" id="A0A2N7W099"/>
<dbReference type="RefSeq" id="WP_102610862.1">
    <property type="nucleotide sequence ID" value="NZ_CADIKD010000009.1"/>
</dbReference>
<gene>
    <name evidence="2" type="ORF">C0Z19_16210</name>
</gene>
<reference evidence="2 3" key="1">
    <citation type="submission" date="2018-01" db="EMBL/GenBank/DDBJ databases">
        <title>Whole genome analyses suggest that Burkholderia sensu lato contains two further novel genera in the rhizoxinica-symbiotica group Mycetohabitans gen. nov., and Trinickia gen. nov.: implications for the evolution of diazotrophy and nodulation in the Burkholderiaceae.</title>
        <authorList>
            <person name="Estrada-de los Santos P."/>
            <person name="Palmer M."/>
            <person name="Chavez-Ramirez B."/>
            <person name="Beukes C."/>
            <person name="Steenkamp E.T."/>
            <person name="Hirsch A.M."/>
            <person name="Manyaka P."/>
            <person name="Maluk M."/>
            <person name="Lafos M."/>
            <person name="Crook M."/>
            <person name="Gross E."/>
            <person name="Simon M.F."/>
            <person name="Bueno dos Reis Junior F."/>
            <person name="Poole P.S."/>
            <person name="Venter S.N."/>
            <person name="James E.K."/>
        </authorList>
    </citation>
    <scope>NUCLEOTIDE SEQUENCE [LARGE SCALE GENOMIC DNA]</scope>
    <source>
        <strain evidence="2 3">GP25-8</strain>
    </source>
</reference>
<dbReference type="InterPro" id="IPR036610">
    <property type="entry name" value="PEBP-like_sf"/>
</dbReference>
<dbReference type="Proteomes" id="UP000235347">
    <property type="component" value="Unassembled WGS sequence"/>
</dbReference>
<dbReference type="InterPro" id="IPR008914">
    <property type="entry name" value="PEBP"/>
</dbReference>
<dbReference type="Gene3D" id="3.90.280.10">
    <property type="entry name" value="PEBP-like"/>
    <property type="match status" value="1"/>
</dbReference>
<dbReference type="PANTHER" id="PTHR30289">
    <property type="entry name" value="UNCHARACTERIZED PROTEIN YBCL-RELATED"/>
    <property type="match status" value="1"/>
</dbReference>
<evidence type="ECO:0000256" key="1">
    <source>
        <dbReference type="SAM" id="SignalP"/>
    </source>
</evidence>
<proteinExistence type="predicted"/>
<dbReference type="CDD" id="cd00865">
    <property type="entry name" value="PEBP_bact_arch"/>
    <property type="match status" value="1"/>
</dbReference>
<protein>
    <submittedName>
        <fullName evidence="2">YbhB/YbcL family Raf kinase inhibitor-like protein</fullName>
    </submittedName>
</protein>
<dbReference type="InterPro" id="IPR005247">
    <property type="entry name" value="YbhB_YbcL/LppC-like"/>
</dbReference>
<evidence type="ECO:0000313" key="2">
    <source>
        <dbReference type="EMBL" id="PMS22830.1"/>
    </source>
</evidence>
<dbReference type="SUPFAM" id="SSF49777">
    <property type="entry name" value="PEBP-like"/>
    <property type="match status" value="1"/>
</dbReference>
<keyword evidence="3" id="KW-1185">Reference proteome</keyword>
<organism evidence="2 3">
    <name type="scientific">Trinickia soli</name>
    <dbReference type="NCBI Taxonomy" id="380675"/>
    <lineage>
        <taxon>Bacteria</taxon>
        <taxon>Pseudomonadati</taxon>
        <taxon>Pseudomonadota</taxon>
        <taxon>Betaproteobacteria</taxon>
        <taxon>Burkholderiales</taxon>
        <taxon>Burkholderiaceae</taxon>
        <taxon>Trinickia</taxon>
    </lineage>
</organism>
<keyword evidence="1" id="KW-0732">Signal</keyword>
<feature type="chain" id="PRO_5014711550" evidence="1">
    <location>
        <begin position="29"/>
        <end position="186"/>
    </location>
</feature>
<name>A0A2N7W099_9BURK</name>
<comment type="caution">
    <text evidence="2">The sequence shown here is derived from an EMBL/GenBank/DDBJ whole genome shotgun (WGS) entry which is preliminary data.</text>
</comment>
<sequence length="186" mass="18888">MKSTANAIRYALSATLCVLSLHGITACAADAFELTSPGLSDGGTLALSHAGSQNDCGGSNVSPALQWRNAPAGTRSFAITLFDPDGAKGLGTVHWVVYGIPASTTSLAAGAEPPAGVRVGLNVSGQAAYRGPCPPVGEIAHHYIVQIYALDLAPDALAAGLTRDALHAAIKGHVLANTSTVMRFGR</sequence>
<dbReference type="PROSITE" id="PS51257">
    <property type="entry name" value="PROKAR_LIPOPROTEIN"/>
    <property type="match status" value="1"/>
</dbReference>